<dbReference type="Pfam" id="PF03631">
    <property type="entry name" value="Virul_fac_BrkB"/>
    <property type="match status" value="1"/>
</dbReference>
<feature type="transmembrane region" description="Helical" evidence="7">
    <location>
        <begin position="34"/>
        <end position="60"/>
    </location>
</feature>
<reference evidence="8 9" key="1">
    <citation type="submission" date="2018-12" db="EMBL/GenBank/DDBJ databases">
        <authorList>
            <consortium name="Pathogen Informatics"/>
        </authorList>
    </citation>
    <scope>NUCLEOTIDE SEQUENCE [LARGE SCALE GENOMIC DNA]</scope>
    <source>
        <strain evidence="8 9">NCTC12742</strain>
    </source>
</reference>
<dbReference type="Proteomes" id="UP000272771">
    <property type="component" value="Chromosome"/>
</dbReference>
<feature type="transmembrane region" description="Helical" evidence="7">
    <location>
        <begin position="175"/>
        <end position="197"/>
    </location>
</feature>
<dbReference type="EMBL" id="LR134533">
    <property type="protein sequence ID" value="VEJ50846.1"/>
    <property type="molecule type" value="Genomic_DNA"/>
</dbReference>
<evidence type="ECO:0000256" key="5">
    <source>
        <dbReference type="ARBA" id="ARBA00022989"/>
    </source>
</evidence>
<dbReference type="RefSeq" id="WP_004283139.1">
    <property type="nucleotide sequence ID" value="NZ_CAUJRG010000007.1"/>
</dbReference>
<evidence type="ECO:0000256" key="3">
    <source>
        <dbReference type="ARBA" id="ARBA00022519"/>
    </source>
</evidence>
<dbReference type="PANTHER" id="PTHR30213:SF0">
    <property type="entry name" value="UPF0761 MEMBRANE PROTEIN YIHY"/>
    <property type="match status" value="1"/>
</dbReference>
<evidence type="ECO:0000313" key="8">
    <source>
        <dbReference type="EMBL" id="VEJ50846.1"/>
    </source>
</evidence>
<sequence length="416" mass="47177">MRFFSRLQALRQTRVGGFALFLYKRFMEIRVPQVSASLTFTTLLALVPVLTVTLVVVSAFPMFDSLSSSFVEFVNQTIVPTGADAVFGYINEFKGKASNLTTIGLLMLLVTSLLLIQTIDQTFNRIWHVKTPRSIWMQFLVYWALLTFGPLVIGIGLSSWTVLLSYSDFKQQFPFLAPVVKFFTSMIFSTVLLWLLYHLVPNRFVPAKHALLGALVTAVLLEIARFGFAWYIGNFNGYASIYGAFSAIPVFLLWLNLLWMLVLTGAVFTSSLSYWKGEAFRRSSDARGRFDDVLKILLLLNEAQQKGRSLKVQDFRNHINMGYDELGELLDKLAKNGYVYNGKQGWVLKTLAENINLEDLFKLLIYRPARSKNDYISGSVDQIMQTSLQSMDISLAEFANLVEKNKEHPLPNPFEA</sequence>
<dbReference type="InterPro" id="IPR023679">
    <property type="entry name" value="UPF0761_bac"/>
</dbReference>
<dbReference type="AlphaFoldDB" id="A0A448VM46"/>
<keyword evidence="6 7" id="KW-0472">Membrane</keyword>
<evidence type="ECO:0000256" key="1">
    <source>
        <dbReference type="ARBA" id="ARBA00004651"/>
    </source>
</evidence>
<dbReference type="PANTHER" id="PTHR30213">
    <property type="entry name" value="INNER MEMBRANE PROTEIN YHJD"/>
    <property type="match status" value="1"/>
</dbReference>
<dbReference type="STRING" id="28091.SAMEA3174300_01527"/>
<name>A0A448VM46_9NEIS</name>
<feature type="transmembrane region" description="Helical" evidence="7">
    <location>
        <begin position="252"/>
        <end position="275"/>
    </location>
</feature>
<evidence type="ECO:0000256" key="7">
    <source>
        <dbReference type="HAMAP-Rule" id="MF_00672"/>
    </source>
</evidence>
<dbReference type="InterPro" id="IPR017039">
    <property type="entry name" value="Virul_fac_BrkB"/>
</dbReference>
<protein>
    <recommendedName>
        <fullName evidence="7">UPF0761 membrane protein NCTC12742_00903</fullName>
    </recommendedName>
</protein>
<keyword evidence="2 7" id="KW-1003">Cell membrane</keyword>
<evidence type="ECO:0000256" key="6">
    <source>
        <dbReference type="ARBA" id="ARBA00023136"/>
    </source>
</evidence>
<dbReference type="GO" id="GO:0005886">
    <property type="term" value="C:plasma membrane"/>
    <property type="evidence" value="ECO:0007669"/>
    <property type="project" value="UniProtKB-SubCell"/>
</dbReference>
<proteinExistence type="inferred from homology"/>
<gene>
    <name evidence="8" type="primary">rbn</name>
    <name evidence="8" type="ORF">NCTC12742_00903</name>
</gene>
<feature type="transmembrane region" description="Helical" evidence="7">
    <location>
        <begin position="140"/>
        <end position="163"/>
    </location>
</feature>
<dbReference type="OrthoDB" id="9808671at2"/>
<evidence type="ECO:0000256" key="2">
    <source>
        <dbReference type="ARBA" id="ARBA00022475"/>
    </source>
</evidence>
<keyword evidence="4 7" id="KW-0812">Transmembrane</keyword>
<dbReference type="NCBIfam" id="TIGR00765">
    <property type="entry name" value="yihY_not_rbn"/>
    <property type="match status" value="1"/>
</dbReference>
<organism evidence="8 9">
    <name type="scientific">Neisseria weaveri</name>
    <dbReference type="NCBI Taxonomy" id="28091"/>
    <lineage>
        <taxon>Bacteria</taxon>
        <taxon>Pseudomonadati</taxon>
        <taxon>Pseudomonadota</taxon>
        <taxon>Betaproteobacteria</taxon>
        <taxon>Neisseriales</taxon>
        <taxon>Neisseriaceae</taxon>
        <taxon>Neisseria</taxon>
    </lineage>
</organism>
<accession>A0A448VM46</accession>
<comment type="subcellular location">
    <subcellularLocation>
        <location evidence="1 7">Cell membrane</location>
        <topology evidence="1 7">Multi-pass membrane protein</topology>
    </subcellularLocation>
</comment>
<comment type="similarity">
    <text evidence="7">Belongs to the UPF0761 family.</text>
</comment>
<dbReference type="HAMAP" id="MF_00672">
    <property type="entry name" value="UPF0761"/>
    <property type="match status" value="1"/>
</dbReference>
<evidence type="ECO:0000256" key="4">
    <source>
        <dbReference type="ARBA" id="ARBA00022692"/>
    </source>
</evidence>
<feature type="transmembrane region" description="Helical" evidence="7">
    <location>
        <begin position="100"/>
        <end position="119"/>
    </location>
</feature>
<dbReference type="NCBIfam" id="NF003256">
    <property type="entry name" value="PRK04214.1"/>
    <property type="match status" value="1"/>
</dbReference>
<feature type="transmembrane region" description="Helical" evidence="7">
    <location>
        <begin position="209"/>
        <end position="232"/>
    </location>
</feature>
<keyword evidence="9" id="KW-1185">Reference proteome</keyword>
<keyword evidence="3" id="KW-0997">Cell inner membrane</keyword>
<evidence type="ECO:0000313" key="9">
    <source>
        <dbReference type="Proteomes" id="UP000272771"/>
    </source>
</evidence>
<keyword evidence="5 7" id="KW-1133">Transmembrane helix</keyword>
<dbReference type="KEGG" id="nwe:SAMEA3174300_1527"/>